<reference evidence="3" key="1">
    <citation type="journal article" date="2023" name="Mol. Phylogenet. Evol.">
        <title>Genome-scale phylogeny and comparative genomics of the fungal order Sordariales.</title>
        <authorList>
            <person name="Hensen N."/>
            <person name="Bonometti L."/>
            <person name="Westerberg I."/>
            <person name="Brannstrom I.O."/>
            <person name="Guillou S."/>
            <person name="Cros-Aarteil S."/>
            <person name="Calhoun S."/>
            <person name="Haridas S."/>
            <person name="Kuo A."/>
            <person name="Mondo S."/>
            <person name="Pangilinan J."/>
            <person name="Riley R."/>
            <person name="LaButti K."/>
            <person name="Andreopoulos B."/>
            <person name="Lipzen A."/>
            <person name="Chen C."/>
            <person name="Yan M."/>
            <person name="Daum C."/>
            <person name="Ng V."/>
            <person name="Clum A."/>
            <person name="Steindorff A."/>
            <person name="Ohm R.A."/>
            <person name="Martin F."/>
            <person name="Silar P."/>
            <person name="Natvig D.O."/>
            <person name="Lalanne C."/>
            <person name="Gautier V."/>
            <person name="Ament-Velasquez S.L."/>
            <person name="Kruys A."/>
            <person name="Hutchinson M.I."/>
            <person name="Powell A.J."/>
            <person name="Barry K."/>
            <person name="Miller A.N."/>
            <person name="Grigoriev I.V."/>
            <person name="Debuchy R."/>
            <person name="Gladieux P."/>
            <person name="Hiltunen Thoren M."/>
            <person name="Johannesson H."/>
        </authorList>
    </citation>
    <scope>NUCLEOTIDE SEQUENCE</scope>
    <source>
        <strain evidence="3">CBS 958.72</strain>
    </source>
</reference>
<comment type="similarity">
    <text evidence="1">Belongs to the CIA30 family.</text>
</comment>
<protein>
    <submittedName>
        <fullName evidence="3">NADH:ubiquinone oxidoreductase intermediate-associated protein 30</fullName>
    </submittedName>
</protein>
<dbReference type="InterPro" id="IPR013857">
    <property type="entry name" value="NADH-UbQ_OxRdtase-assoc_prot30"/>
</dbReference>
<evidence type="ECO:0000313" key="4">
    <source>
        <dbReference type="Proteomes" id="UP001287356"/>
    </source>
</evidence>
<dbReference type="GO" id="GO:0010257">
    <property type="term" value="P:NADH dehydrogenase complex assembly"/>
    <property type="evidence" value="ECO:0007669"/>
    <property type="project" value="TreeGrafter"/>
</dbReference>
<feature type="domain" description="NADH:ubiquinone oxidoreductase intermediate-associated protein 30" evidence="2">
    <location>
        <begin position="21"/>
        <end position="215"/>
    </location>
</feature>
<sequence>MADGGRRGRLGLFGSPERPWDGHDWRASDDSVRGGKSYSSMIIVTHHEKQQEEETHSGGGSGGGAADVALFSGCLDITVLGGAGFASQRCAGRFDLSGFDAVVLELLVPPSAAAANSLTYTLVLKDTAPLPKRPDGREQSSVSWEHDFIVAPAGGAVAGGDERLVVVLPFDGFRATYRGKPYDSPEPLNRASIRSVAFMVRSFFGTQQGPFVLKIRSVVAE</sequence>
<dbReference type="EMBL" id="JAULSN010000001">
    <property type="protein sequence ID" value="KAK3384373.1"/>
    <property type="molecule type" value="Genomic_DNA"/>
</dbReference>
<dbReference type="PANTHER" id="PTHR13194">
    <property type="entry name" value="COMPLEX I INTERMEDIATE-ASSOCIATED PROTEIN 30"/>
    <property type="match status" value="1"/>
</dbReference>
<dbReference type="GO" id="GO:0051082">
    <property type="term" value="F:unfolded protein binding"/>
    <property type="evidence" value="ECO:0007669"/>
    <property type="project" value="TreeGrafter"/>
</dbReference>
<dbReference type="InterPro" id="IPR008979">
    <property type="entry name" value="Galactose-bd-like_sf"/>
</dbReference>
<reference evidence="3" key="2">
    <citation type="submission" date="2023-06" db="EMBL/GenBank/DDBJ databases">
        <authorList>
            <consortium name="Lawrence Berkeley National Laboratory"/>
            <person name="Haridas S."/>
            <person name="Hensen N."/>
            <person name="Bonometti L."/>
            <person name="Westerberg I."/>
            <person name="Brannstrom I.O."/>
            <person name="Guillou S."/>
            <person name="Cros-Aarteil S."/>
            <person name="Calhoun S."/>
            <person name="Kuo A."/>
            <person name="Mondo S."/>
            <person name="Pangilinan J."/>
            <person name="Riley R."/>
            <person name="Labutti K."/>
            <person name="Andreopoulos B."/>
            <person name="Lipzen A."/>
            <person name="Chen C."/>
            <person name="Yanf M."/>
            <person name="Daum C."/>
            <person name="Ng V."/>
            <person name="Clum A."/>
            <person name="Steindorff A."/>
            <person name="Ohm R."/>
            <person name="Martin F."/>
            <person name="Silar P."/>
            <person name="Natvig D."/>
            <person name="Lalanne C."/>
            <person name="Gautier V."/>
            <person name="Ament-Velasquez S.L."/>
            <person name="Kruys A."/>
            <person name="Hutchinson M.I."/>
            <person name="Powell A.J."/>
            <person name="Barry K."/>
            <person name="Miller A.N."/>
            <person name="Grigoriev I.V."/>
            <person name="Debuchy R."/>
            <person name="Gladieux P."/>
            <person name="Thoren M.H."/>
            <person name="Johannesson H."/>
        </authorList>
    </citation>
    <scope>NUCLEOTIDE SEQUENCE</scope>
    <source>
        <strain evidence="3">CBS 958.72</strain>
    </source>
</reference>
<keyword evidence="4" id="KW-1185">Reference proteome</keyword>
<evidence type="ECO:0000259" key="2">
    <source>
        <dbReference type="Pfam" id="PF08547"/>
    </source>
</evidence>
<dbReference type="PANTHER" id="PTHR13194:SF19">
    <property type="entry name" value="NAD(P)-BINDING ROSSMANN-FOLD SUPERFAMILY PROTEIN"/>
    <property type="match status" value="1"/>
</dbReference>
<evidence type="ECO:0000313" key="3">
    <source>
        <dbReference type="EMBL" id="KAK3384373.1"/>
    </source>
</evidence>
<dbReference type="InterPro" id="IPR039131">
    <property type="entry name" value="NDUFAF1"/>
</dbReference>
<proteinExistence type="inferred from homology"/>
<dbReference type="Pfam" id="PF08547">
    <property type="entry name" value="CIA30"/>
    <property type="match status" value="1"/>
</dbReference>
<organism evidence="3 4">
    <name type="scientific">Lasiosphaeria ovina</name>
    <dbReference type="NCBI Taxonomy" id="92902"/>
    <lineage>
        <taxon>Eukaryota</taxon>
        <taxon>Fungi</taxon>
        <taxon>Dikarya</taxon>
        <taxon>Ascomycota</taxon>
        <taxon>Pezizomycotina</taxon>
        <taxon>Sordariomycetes</taxon>
        <taxon>Sordariomycetidae</taxon>
        <taxon>Sordariales</taxon>
        <taxon>Lasiosphaeriaceae</taxon>
        <taxon>Lasiosphaeria</taxon>
    </lineage>
</organism>
<gene>
    <name evidence="3" type="ORF">B0T24DRAFT_608173</name>
</gene>
<accession>A0AAE0NMN6</accession>
<name>A0AAE0NMN6_9PEZI</name>
<comment type="caution">
    <text evidence="3">The sequence shown here is derived from an EMBL/GenBank/DDBJ whole genome shotgun (WGS) entry which is preliminary data.</text>
</comment>
<evidence type="ECO:0000256" key="1">
    <source>
        <dbReference type="ARBA" id="ARBA00007884"/>
    </source>
</evidence>
<dbReference type="SUPFAM" id="SSF49785">
    <property type="entry name" value="Galactose-binding domain-like"/>
    <property type="match status" value="1"/>
</dbReference>
<dbReference type="AlphaFoldDB" id="A0AAE0NMN6"/>
<dbReference type="Proteomes" id="UP001287356">
    <property type="component" value="Unassembled WGS sequence"/>
</dbReference>